<dbReference type="InterPro" id="IPR026788">
    <property type="entry name" value="Tmem141"/>
</dbReference>
<dbReference type="PANTHER" id="PTHR47229:SF1">
    <property type="entry name" value="TRANSMEMBRANE PROTEIN 141"/>
    <property type="match status" value="1"/>
</dbReference>
<dbReference type="OMA" id="YAVTRIE"/>
<protein>
    <recommendedName>
        <fullName evidence="4">Transmembrane protein 141</fullName>
    </recommendedName>
</protein>
<evidence type="ECO:0000256" key="1">
    <source>
        <dbReference type="SAM" id="MobiDB-lite"/>
    </source>
</evidence>
<dbReference type="AlphaFoldDB" id="A0A974H731"/>
<accession>A0A974H731</accession>
<sequence>MNQLRADIPQKSLHFPGSDVAVALKGEKGKKERIPSFPCSKDTGKETQLSKMVNLGLSRVDDAVAAKHPGLSEYAGCQSHAFMKGIGTFITGSGAAFMVQKALNTRLPYPLQWSLLLSVVAGSVASYAVTRIETQRCSELWMYLEAADTPQARGTGAPLSSPLETKRNQYGDVVD</sequence>
<proteinExistence type="predicted"/>
<gene>
    <name evidence="2" type="ORF">XELAEV_18038202mg</name>
</gene>
<evidence type="ECO:0008006" key="4">
    <source>
        <dbReference type="Google" id="ProtNLM"/>
    </source>
</evidence>
<dbReference type="Pfam" id="PF15110">
    <property type="entry name" value="TMEM141"/>
    <property type="match status" value="1"/>
</dbReference>
<dbReference type="InterPro" id="IPR038259">
    <property type="entry name" value="Tmem141_sf"/>
</dbReference>
<evidence type="ECO:0000313" key="3">
    <source>
        <dbReference type="Proteomes" id="UP000694892"/>
    </source>
</evidence>
<evidence type="ECO:0000313" key="2">
    <source>
        <dbReference type="EMBL" id="OCT66920.1"/>
    </source>
</evidence>
<name>A0A974H731_XENLA</name>
<reference evidence="3" key="1">
    <citation type="journal article" date="2016" name="Nature">
        <title>Genome evolution in the allotetraploid frog Xenopus laevis.</title>
        <authorList>
            <person name="Session A.M."/>
            <person name="Uno Y."/>
            <person name="Kwon T."/>
            <person name="Chapman J.A."/>
            <person name="Toyoda A."/>
            <person name="Takahashi S."/>
            <person name="Fukui A."/>
            <person name="Hikosaka A."/>
            <person name="Suzuki A."/>
            <person name="Kondo M."/>
            <person name="van Heeringen S.J."/>
            <person name="Quigley I."/>
            <person name="Heinz S."/>
            <person name="Ogino H."/>
            <person name="Ochi H."/>
            <person name="Hellsten U."/>
            <person name="Lyons J.B."/>
            <person name="Simakov O."/>
            <person name="Putnam N."/>
            <person name="Stites J."/>
            <person name="Kuroki Y."/>
            <person name="Tanaka T."/>
            <person name="Michiue T."/>
            <person name="Watanabe M."/>
            <person name="Bogdanovic O."/>
            <person name="Lister R."/>
            <person name="Georgiou G."/>
            <person name="Paranjpe S.S."/>
            <person name="van Kruijsbergen I."/>
            <person name="Shu S."/>
            <person name="Carlson J."/>
            <person name="Kinoshita T."/>
            <person name="Ohta Y."/>
            <person name="Mawaribuchi S."/>
            <person name="Jenkins J."/>
            <person name="Grimwood J."/>
            <person name="Schmutz J."/>
            <person name="Mitros T."/>
            <person name="Mozaffari S.V."/>
            <person name="Suzuki Y."/>
            <person name="Haramoto Y."/>
            <person name="Yamamoto T.S."/>
            <person name="Takagi C."/>
            <person name="Heald R."/>
            <person name="Miller K."/>
            <person name="Haudenschild C."/>
            <person name="Kitzman J."/>
            <person name="Nakayama T."/>
            <person name="Izutsu Y."/>
            <person name="Robert J."/>
            <person name="Fortriede J."/>
            <person name="Burns K."/>
            <person name="Lotay V."/>
            <person name="Karimi K."/>
            <person name="Yasuoka Y."/>
            <person name="Dichmann D.S."/>
            <person name="Flajnik M.F."/>
            <person name="Houston D.W."/>
            <person name="Shendure J."/>
            <person name="DuPasquier L."/>
            <person name="Vize P.D."/>
            <person name="Zorn A.M."/>
            <person name="Ito M."/>
            <person name="Marcotte E.M."/>
            <person name="Wallingford J.B."/>
            <person name="Ito Y."/>
            <person name="Asashima M."/>
            <person name="Ueno N."/>
            <person name="Matsuda Y."/>
            <person name="Veenstra G.J."/>
            <person name="Fujiyama A."/>
            <person name="Harland R.M."/>
            <person name="Taira M."/>
            <person name="Rokhsar D.S."/>
        </authorList>
    </citation>
    <scope>NUCLEOTIDE SEQUENCE [LARGE SCALE GENOMIC DNA]</scope>
    <source>
        <strain evidence="3">J</strain>
    </source>
</reference>
<feature type="region of interest" description="Disordered" evidence="1">
    <location>
        <begin position="151"/>
        <end position="175"/>
    </location>
</feature>
<dbReference type="Gene3D" id="1.10.3350.20">
    <property type="entry name" value="Tmem141 protein family"/>
    <property type="match status" value="1"/>
</dbReference>
<organism evidence="2 3">
    <name type="scientific">Xenopus laevis</name>
    <name type="common">African clawed frog</name>
    <dbReference type="NCBI Taxonomy" id="8355"/>
    <lineage>
        <taxon>Eukaryota</taxon>
        <taxon>Metazoa</taxon>
        <taxon>Chordata</taxon>
        <taxon>Craniata</taxon>
        <taxon>Vertebrata</taxon>
        <taxon>Euteleostomi</taxon>
        <taxon>Amphibia</taxon>
        <taxon>Batrachia</taxon>
        <taxon>Anura</taxon>
        <taxon>Pipoidea</taxon>
        <taxon>Pipidae</taxon>
        <taxon>Xenopodinae</taxon>
        <taxon>Xenopus</taxon>
        <taxon>Xenopus</taxon>
    </lineage>
</organism>
<dbReference type="PANTHER" id="PTHR47229">
    <property type="entry name" value="TRANSMEMBRANE PROTEIN 141"/>
    <property type="match status" value="1"/>
</dbReference>
<dbReference type="EMBL" id="CM004480">
    <property type="protein sequence ID" value="OCT66920.1"/>
    <property type="molecule type" value="Genomic_DNA"/>
</dbReference>
<dbReference type="Proteomes" id="UP000694892">
    <property type="component" value="Chromosome 8L"/>
</dbReference>